<keyword evidence="11 21" id="KW-0479">Metal-binding</keyword>
<accession>A0ABQ0H4H7</accession>
<keyword evidence="18 21" id="KW-0406">Ion transport</keyword>
<feature type="domain" description="Cytochrome c" evidence="24">
    <location>
        <begin position="208"/>
        <end position="289"/>
    </location>
</feature>
<dbReference type="PANTHER" id="PTHR33751:SF1">
    <property type="entry name" value="CBB3-TYPE CYTOCHROME C OXIDASE SUBUNIT FIXP"/>
    <property type="match status" value="1"/>
</dbReference>
<comment type="caution">
    <text evidence="25">The sequence shown here is derived from an EMBL/GenBank/DDBJ whole genome shotgun (WGS) entry which is preliminary data.</text>
</comment>
<keyword evidence="6 21" id="KW-1003">Cell membrane</keyword>
<keyword evidence="14 21" id="KW-0249">Electron transport</keyword>
<keyword evidence="16 21" id="KW-0560">Oxidoreductase</keyword>
<evidence type="ECO:0000256" key="23">
    <source>
        <dbReference type="SAM" id="Phobius"/>
    </source>
</evidence>
<evidence type="ECO:0000256" key="3">
    <source>
        <dbReference type="ARBA" id="ARBA00006113"/>
    </source>
</evidence>
<keyword evidence="26" id="KW-1185">Reference proteome</keyword>
<keyword evidence="15 23" id="KW-1133">Transmembrane helix</keyword>
<dbReference type="SUPFAM" id="SSF46626">
    <property type="entry name" value="Cytochrome c"/>
    <property type="match status" value="2"/>
</dbReference>
<evidence type="ECO:0000256" key="20">
    <source>
        <dbReference type="ARBA" id="ARBA00025525"/>
    </source>
</evidence>
<dbReference type="NCBIfam" id="TIGR00782">
    <property type="entry name" value="ccoP"/>
    <property type="match status" value="1"/>
</dbReference>
<comment type="function">
    <text evidence="20">C-type cytochrome. Part of the cbb3-type cytochrome c oxidase complex. FixP subunit is required for transferring electrons from donor cytochrome c via its heme groups to FixO subunit. From there, electrons are shuttled to the catalytic binuclear center of FixN subunit where oxygen reduction takes place. The complex also functions as a proton pump.</text>
</comment>
<evidence type="ECO:0000256" key="6">
    <source>
        <dbReference type="ARBA" id="ARBA00022475"/>
    </source>
</evidence>
<evidence type="ECO:0000256" key="17">
    <source>
        <dbReference type="ARBA" id="ARBA00023004"/>
    </source>
</evidence>
<feature type="compositionally biased region" description="Basic and acidic residues" evidence="22">
    <location>
        <begin position="1"/>
        <end position="10"/>
    </location>
</feature>
<dbReference type="PIRSF" id="PIRSF000006">
    <property type="entry name" value="Cbb3-Cox_fixP"/>
    <property type="match status" value="1"/>
</dbReference>
<evidence type="ECO:0000256" key="13">
    <source>
        <dbReference type="ARBA" id="ARBA00022781"/>
    </source>
</evidence>
<dbReference type="InterPro" id="IPR038414">
    <property type="entry name" value="CcoP_N_sf"/>
</dbReference>
<dbReference type="Gene3D" id="6.10.280.130">
    <property type="match status" value="1"/>
</dbReference>
<evidence type="ECO:0000256" key="18">
    <source>
        <dbReference type="ARBA" id="ARBA00023065"/>
    </source>
</evidence>
<evidence type="ECO:0000256" key="11">
    <source>
        <dbReference type="ARBA" id="ARBA00022723"/>
    </source>
</evidence>
<dbReference type="Pfam" id="PF14715">
    <property type="entry name" value="FixP_N"/>
    <property type="match status" value="1"/>
</dbReference>
<dbReference type="Gene3D" id="1.10.760.10">
    <property type="entry name" value="Cytochrome c-like domain"/>
    <property type="match status" value="2"/>
</dbReference>
<feature type="region of interest" description="Disordered" evidence="22">
    <location>
        <begin position="1"/>
        <end position="23"/>
    </location>
</feature>
<organism evidence="25 26">
    <name type="scientific">Phyllobacterium phragmitis</name>
    <dbReference type="NCBI Taxonomy" id="2670329"/>
    <lineage>
        <taxon>Bacteria</taxon>
        <taxon>Pseudomonadati</taxon>
        <taxon>Pseudomonadota</taxon>
        <taxon>Alphaproteobacteria</taxon>
        <taxon>Hyphomicrobiales</taxon>
        <taxon>Phyllobacteriaceae</taxon>
        <taxon>Phyllobacterium</taxon>
    </lineage>
</organism>
<evidence type="ECO:0000256" key="10">
    <source>
        <dbReference type="ARBA" id="ARBA00022692"/>
    </source>
</evidence>
<dbReference type="RefSeq" id="WP_407866367.1">
    <property type="nucleotide sequence ID" value="NZ_BAAFZP010000002.1"/>
</dbReference>
<dbReference type="InterPro" id="IPR004678">
    <property type="entry name" value="Cyt_c_oxidase_cbb3_su3"/>
</dbReference>
<evidence type="ECO:0000256" key="19">
    <source>
        <dbReference type="ARBA" id="ARBA00023136"/>
    </source>
</evidence>
<evidence type="ECO:0000256" key="15">
    <source>
        <dbReference type="ARBA" id="ARBA00022989"/>
    </source>
</evidence>
<comment type="subunit">
    <text evidence="4">Component of the cbb3-type cytochrome c oxidase at least composed of FixN, FixO, FixQ and FixP.</text>
</comment>
<feature type="transmembrane region" description="Helical" evidence="23">
    <location>
        <begin position="33"/>
        <end position="54"/>
    </location>
</feature>
<evidence type="ECO:0000313" key="26">
    <source>
        <dbReference type="Proteomes" id="UP001628091"/>
    </source>
</evidence>
<keyword evidence="7 21" id="KW-0997">Cell inner membrane</keyword>
<keyword evidence="19 21" id="KW-0472">Membrane</keyword>
<dbReference type="InterPro" id="IPR050597">
    <property type="entry name" value="Cytochrome_c_Oxidase_Subunit"/>
</dbReference>
<keyword evidence="5 21" id="KW-0813">Transport</keyword>
<proteinExistence type="inferred from homology"/>
<keyword evidence="17 21" id="KW-0408">Iron</keyword>
<feature type="domain" description="Cytochrome c" evidence="24">
    <location>
        <begin position="108"/>
        <end position="197"/>
    </location>
</feature>
<dbReference type="Pfam" id="PF00034">
    <property type="entry name" value="Cytochrom_C"/>
    <property type="match status" value="1"/>
</dbReference>
<keyword evidence="13 21" id="KW-0375">Hydrogen ion transport</keyword>
<protein>
    <recommendedName>
        <fullName evidence="21">Cbb3-type cytochrome c oxidase subunit</fullName>
    </recommendedName>
</protein>
<dbReference type="InterPro" id="IPR036909">
    <property type="entry name" value="Cyt_c-like_dom_sf"/>
</dbReference>
<evidence type="ECO:0000256" key="9">
    <source>
        <dbReference type="ARBA" id="ARBA00022660"/>
    </source>
</evidence>
<evidence type="ECO:0000256" key="4">
    <source>
        <dbReference type="ARBA" id="ARBA00011203"/>
    </source>
</evidence>
<evidence type="ECO:0000313" key="25">
    <source>
        <dbReference type="EMBL" id="GAB1583821.1"/>
    </source>
</evidence>
<dbReference type="InterPro" id="IPR008168">
    <property type="entry name" value="Cyt_C_IC"/>
</dbReference>
<evidence type="ECO:0000256" key="1">
    <source>
        <dbReference type="ARBA" id="ARBA00004533"/>
    </source>
</evidence>
<keyword evidence="9 21" id="KW-0679">Respiratory chain</keyword>
<keyword evidence="10 23" id="KW-0812">Transmembrane</keyword>
<evidence type="ECO:0000259" key="24">
    <source>
        <dbReference type="PROSITE" id="PS51007"/>
    </source>
</evidence>
<dbReference type="InterPro" id="IPR009056">
    <property type="entry name" value="Cyt_c-like_dom"/>
</dbReference>
<keyword evidence="8 21" id="KW-0349">Heme</keyword>
<dbReference type="PRINTS" id="PR00605">
    <property type="entry name" value="CYTCHROMECIC"/>
</dbReference>
<dbReference type="InterPro" id="IPR032858">
    <property type="entry name" value="CcoP_N"/>
</dbReference>
<dbReference type="EMBL" id="BAAFZP010000002">
    <property type="protein sequence ID" value="GAB1583821.1"/>
    <property type="molecule type" value="Genomic_DNA"/>
</dbReference>
<evidence type="ECO:0000256" key="7">
    <source>
        <dbReference type="ARBA" id="ARBA00022519"/>
    </source>
</evidence>
<evidence type="ECO:0000256" key="14">
    <source>
        <dbReference type="ARBA" id="ARBA00022982"/>
    </source>
</evidence>
<dbReference type="PANTHER" id="PTHR33751">
    <property type="entry name" value="CBB3-TYPE CYTOCHROME C OXIDASE SUBUNIT FIXP"/>
    <property type="match status" value="1"/>
</dbReference>
<dbReference type="Proteomes" id="UP001628091">
    <property type="component" value="Unassembled WGS sequence"/>
</dbReference>
<comment type="subcellular location">
    <subcellularLocation>
        <location evidence="1 21">Cell inner membrane</location>
    </subcellularLocation>
</comment>
<reference evidence="25 26" key="1">
    <citation type="submission" date="2024-10" db="EMBL/GenBank/DDBJ databases">
        <title>Isolation, draft genome sequencing and identification of Phyllobacterium sp. NSA23, isolated from leaf soil.</title>
        <authorList>
            <person name="Akita H."/>
        </authorList>
    </citation>
    <scope>NUCLEOTIDE SEQUENCE [LARGE SCALE GENOMIC DNA]</scope>
    <source>
        <strain evidence="25 26">NSA23</strain>
    </source>
</reference>
<evidence type="ECO:0000256" key="5">
    <source>
        <dbReference type="ARBA" id="ARBA00022448"/>
    </source>
</evidence>
<comment type="cofactor">
    <cofactor evidence="21">
        <name>heme c</name>
        <dbReference type="ChEBI" id="CHEBI:61717"/>
    </cofactor>
    <text evidence="21">Binds 2 heme C groups per subunit.</text>
</comment>
<evidence type="ECO:0000256" key="8">
    <source>
        <dbReference type="ARBA" id="ARBA00022617"/>
    </source>
</evidence>
<dbReference type="PROSITE" id="PS51007">
    <property type="entry name" value="CYTC"/>
    <property type="match status" value="2"/>
</dbReference>
<gene>
    <name evidence="25" type="primary">ccoP</name>
    <name evidence="25" type="ORF">PPNSA23_37640</name>
</gene>
<sequence length="304" mass="32939">MSVGERDPHTGHQTTGHEWNGIKELNTPVPKPVWFFLFTLGLFGIVWTTLMPSWPSATGYFKGLLGVDQRQAVRQSIEEAAAQRAAWMSRIGEESLSQIQADNNLMRVVREDGRTLFGDNCAACHGMNGRGNKGYPNIVQAPMMWGDDPETVLHTISVGINGTDPETRTSQMLAFGRDGMLTPEQISLLAGFVKSLSDPAAIAGESEDDIAKGKELFAANCVACHGEDAKGLAETGAPNLTDGYWTYGGSRSDIYRTIFNGRQGHMPSWSARLTPAQIKILTLYLLDLRKQAAGAPEVVAGGQS</sequence>
<evidence type="ECO:0000256" key="12">
    <source>
        <dbReference type="ARBA" id="ARBA00022737"/>
    </source>
</evidence>
<evidence type="ECO:0000256" key="2">
    <source>
        <dbReference type="ARBA" id="ARBA00004673"/>
    </source>
</evidence>
<evidence type="ECO:0000256" key="22">
    <source>
        <dbReference type="SAM" id="MobiDB-lite"/>
    </source>
</evidence>
<comment type="pathway">
    <text evidence="2 21">Energy metabolism; oxidative phosphorylation.</text>
</comment>
<evidence type="ECO:0000256" key="21">
    <source>
        <dbReference type="PIRNR" id="PIRNR000006"/>
    </source>
</evidence>
<dbReference type="Pfam" id="PF13442">
    <property type="entry name" value="Cytochrome_CBB3"/>
    <property type="match status" value="1"/>
</dbReference>
<evidence type="ECO:0000256" key="16">
    <source>
        <dbReference type="ARBA" id="ARBA00023002"/>
    </source>
</evidence>
<comment type="similarity">
    <text evidence="3 21">Belongs to the CcoP / FixP family.</text>
</comment>
<keyword evidence="12" id="KW-0677">Repeat</keyword>
<name>A0ABQ0H4H7_9HYPH</name>